<comment type="caution">
    <text evidence="15">The sequence shown here is derived from an EMBL/GenBank/DDBJ whole genome shotgun (WGS) entry which is preliminary data.</text>
</comment>
<dbReference type="EMBL" id="JAQPYX010000070">
    <property type="protein sequence ID" value="MDC7149290.1"/>
    <property type="molecule type" value="Genomic_DNA"/>
</dbReference>
<dbReference type="PROSITE" id="PS52016">
    <property type="entry name" value="TONB_DEPENDENT_REC_3"/>
    <property type="match status" value="1"/>
</dbReference>
<keyword evidence="9 10" id="KW-0998">Cell outer membrane</keyword>
<evidence type="ECO:0000256" key="5">
    <source>
        <dbReference type="ARBA" id="ARBA00022729"/>
    </source>
</evidence>
<dbReference type="GO" id="GO:0009279">
    <property type="term" value="C:cell outer membrane"/>
    <property type="evidence" value="ECO:0007669"/>
    <property type="project" value="UniProtKB-SubCell"/>
</dbReference>
<evidence type="ECO:0000256" key="7">
    <source>
        <dbReference type="ARBA" id="ARBA00023136"/>
    </source>
</evidence>
<sequence>MERYSLNHLFRTLGCFLLCVMFTATAFAQQKTIKGTVVDVTGEPLIGVNVAVKGTTIGIITDIDGNYTLEVPSKSTIVFSYIGYQAQEVPVGNQSTINVTLKEDAQKLEEVVVVGYGTQKKVTVTGSVASVSGEELKASPTTNLSNGMVGRMPGVIGFQKSDEPGGGGTTIRVRGTNSLGSNDPLVVIDGIPDRDGGFNRLNPTEIESISVLKDASAAIYGARAANGVILITTKRGKEGKATVTFNASGGFSQPTRLPKMANAFEYATMVNEINPGTWTDEDLRLFQDGSDPWGHPDTDWFDTTIKNASPMYRADVGVQGGSEKMKYYVNFAANGEDGIYKNSANRYDQYSLRMNLDINTSKYVSFQLGSIARLENTKYPMKSASSIFSGIRRGKPTQNAYWPTGEPGPDLERGDNPAVTSTDIAGFDNQKNYYIQNNLSVNIKIPWIEGLTIRGNGSYDKHFYNRKKFEKPILLYSWDGVNKNSSGLTAAKRYVDNAQLSREHSDATSWMVNGLIDYNRTFGQHNLGVTFGIEAQKKDYDFTSAFRQGFISDTKPELNLGSDVGMKNTGYSWEEARLNYFGRVSYNYLERYLFEFVWRADGSYRFPKNKRYGFFPGASVAWRVSEENWWKENVRFIDYFKLRASISQTGNDALLNSDNEYDRSIQYLNTYGFTEHGVVFGGEESKRLYAVRTPNPNITWEVGTTYNVGLDFKFLQNRLSVETDAFYHKRTNMLISRNASLSEITGITLPRENIGEMKNRGFDMLVGWNDNIGDVQYNVSLNATYARNKILFWDETPGAPAWQVSTGLPVSTSLYYVADGIFHNQAEIDAYPHWEGAQPGDIRFKDINNDGKIDADDRIRSDKNEEPRFVAGLTLGLNWKNWDLMALFQGATGGQVYIQTWSGTIGNFLKEYYDQRWTPDNPTANGPRTYEREDQYWISNKNTYFLRKGDYLRLKNVELGYTFSVDALKKAGISKLRIYGDATNLFTLDHVKVADPEARDVNLEAYPQRRIINFGVQATF</sequence>
<evidence type="ECO:0000256" key="1">
    <source>
        <dbReference type="ARBA" id="ARBA00004571"/>
    </source>
</evidence>
<dbReference type="RefSeq" id="WP_195485754.1">
    <property type="nucleotide sequence ID" value="NZ_CALEGY010000055.1"/>
</dbReference>
<dbReference type="InterPro" id="IPR036942">
    <property type="entry name" value="Beta-barrel_TonB_sf"/>
</dbReference>
<dbReference type="InterPro" id="IPR023997">
    <property type="entry name" value="TonB-dep_OMP_SusC/RagA_CS"/>
</dbReference>
<keyword evidence="7 10" id="KW-0472">Membrane</keyword>
<dbReference type="InterPro" id="IPR037066">
    <property type="entry name" value="Plug_dom_sf"/>
</dbReference>
<comment type="subcellular location">
    <subcellularLocation>
        <location evidence="1 10">Cell outer membrane</location>
        <topology evidence="1 10">Multi-pass membrane protein</topology>
    </subcellularLocation>
</comment>
<feature type="chain" id="PRO_5043801187" evidence="12">
    <location>
        <begin position="29"/>
        <end position="1020"/>
    </location>
</feature>
<dbReference type="Pfam" id="PF13715">
    <property type="entry name" value="CarbopepD_reg_2"/>
    <property type="match status" value="1"/>
</dbReference>
<dbReference type="FunFam" id="2.60.40.1120:FF:000003">
    <property type="entry name" value="Outer membrane protein Omp121"/>
    <property type="match status" value="1"/>
</dbReference>
<keyword evidence="2 10" id="KW-0813">Transport</keyword>
<comment type="similarity">
    <text evidence="10 11">Belongs to the TonB-dependent receptor family.</text>
</comment>
<gene>
    <name evidence="15" type="ORF">PQG89_07600</name>
</gene>
<feature type="domain" description="TonB-dependent receptor-like beta-barrel" evidence="13">
    <location>
        <begin position="405"/>
        <end position="985"/>
    </location>
</feature>
<keyword evidence="3 10" id="KW-1134">Transmembrane beta strand</keyword>
<dbReference type="Gene3D" id="2.170.130.10">
    <property type="entry name" value="TonB-dependent receptor, plug domain"/>
    <property type="match status" value="1"/>
</dbReference>
<dbReference type="PANTHER" id="PTHR30069:SF29">
    <property type="entry name" value="HEMOGLOBIN AND HEMOGLOBIN-HAPTOGLOBIN-BINDING PROTEIN 1-RELATED"/>
    <property type="match status" value="1"/>
</dbReference>
<dbReference type="InterPro" id="IPR039426">
    <property type="entry name" value="TonB-dep_rcpt-like"/>
</dbReference>
<dbReference type="GO" id="GO:0044718">
    <property type="term" value="P:siderophore transmembrane transport"/>
    <property type="evidence" value="ECO:0007669"/>
    <property type="project" value="TreeGrafter"/>
</dbReference>
<evidence type="ECO:0000256" key="11">
    <source>
        <dbReference type="RuleBase" id="RU003357"/>
    </source>
</evidence>
<dbReference type="PANTHER" id="PTHR30069">
    <property type="entry name" value="TONB-DEPENDENT OUTER MEMBRANE RECEPTOR"/>
    <property type="match status" value="1"/>
</dbReference>
<feature type="domain" description="TonB-dependent receptor plug" evidence="14">
    <location>
        <begin position="121"/>
        <end position="228"/>
    </location>
</feature>
<evidence type="ECO:0000256" key="9">
    <source>
        <dbReference type="ARBA" id="ARBA00023237"/>
    </source>
</evidence>
<dbReference type="SUPFAM" id="SSF49464">
    <property type="entry name" value="Carboxypeptidase regulatory domain-like"/>
    <property type="match status" value="1"/>
</dbReference>
<dbReference type="GO" id="GO:0015344">
    <property type="term" value="F:siderophore uptake transmembrane transporter activity"/>
    <property type="evidence" value="ECO:0007669"/>
    <property type="project" value="TreeGrafter"/>
</dbReference>
<evidence type="ECO:0000259" key="14">
    <source>
        <dbReference type="Pfam" id="PF07715"/>
    </source>
</evidence>
<evidence type="ECO:0000256" key="3">
    <source>
        <dbReference type="ARBA" id="ARBA00022452"/>
    </source>
</evidence>
<keyword evidence="4 10" id="KW-0812">Transmembrane</keyword>
<feature type="signal peptide" evidence="12">
    <location>
        <begin position="1"/>
        <end position="28"/>
    </location>
</feature>
<dbReference type="AlphaFoldDB" id="A0AAW6I0X8"/>
<evidence type="ECO:0000256" key="6">
    <source>
        <dbReference type="ARBA" id="ARBA00023077"/>
    </source>
</evidence>
<evidence type="ECO:0000313" key="16">
    <source>
        <dbReference type="Proteomes" id="UP001213646"/>
    </source>
</evidence>
<dbReference type="Pfam" id="PF00593">
    <property type="entry name" value="TonB_dep_Rec_b-barrel"/>
    <property type="match status" value="1"/>
</dbReference>
<evidence type="ECO:0000259" key="13">
    <source>
        <dbReference type="Pfam" id="PF00593"/>
    </source>
</evidence>
<dbReference type="InterPro" id="IPR012910">
    <property type="entry name" value="Plug_dom"/>
</dbReference>
<organism evidence="15 16">
    <name type="scientific">Parabacteroides johnsonii</name>
    <dbReference type="NCBI Taxonomy" id="387661"/>
    <lineage>
        <taxon>Bacteria</taxon>
        <taxon>Pseudomonadati</taxon>
        <taxon>Bacteroidota</taxon>
        <taxon>Bacteroidia</taxon>
        <taxon>Bacteroidales</taxon>
        <taxon>Tannerellaceae</taxon>
        <taxon>Parabacteroides</taxon>
    </lineage>
</organism>
<evidence type="ECO:0000256" key="2">
    <source>
        <dbReference type="ARBA" id="ARBA00022448"/>
    </source>
</evidence>
<evidence type="ECO:0000256" key="4">
    <source>
        <dbReference type="ARBA" id="ARBA00022692"/>
    </source>
</evidence>
<evidence type="ECO:0000256" key="10">
    <source>
        <dbReference type="PROSITE-ProRule" id="PRU01360"/>
    </source>
</evidence>
<keyword evidence="8 15" id="KW-0675">Receptor</keyword>
<name>A0AAW6I0X8_9BACT</name>
<dbReference type="Pfam" id="PF07715">
    <property type="entry name" value="Plug"/>
    <property type="match status" value="1"/>
</dbReference>
<reference evidence="15" key="1">
    <citation type="submission" date="2023-01" db="EMBL/GenBank/DDBJ databases">
        <title>Exploring GABA producing Bacteroides strains toward improving mental health.</title>
        <authorList>
            <person name="Yousuf B."/>
            <person name="Bouhlel N.E."/>
            <person name="Mottawea W."/>
            <person name="Hammami R."/>
        </authorList>
    </citation>
    <scope>NUCLEOTIDE SEQUENCE</scope>
    <source>
        <strain evidence="15">UO.H1047</strain>
    </source>
</reference>
<dbReference type="NCBIfam" id="TIGR04057">
    <property type="entry name" value="SusC_RagA_signa"/>
    <property type="match status" value="1"/>
</dbReference>
<dbReference type="InterPro" id="IPR008969">
    <property type="entry name" value="CarboxyPept-like_regulatory"/>
</dbReference>
<dbReference type="SUPFAM" id="SSF56935">
    <property type="entry name" value="Porins"/>
    <property type="match status" value="1"/>
</dbReference>
<keyword evidence="6 11" id="KW-0798">TonB box</keyword>
<dbReference type="Gene3D" id="2.40.170.20">
    <property type="entry name" value="TonB-dependent receptor, beta-barrel domain"/>
    <property type="match status" value="1"/>
</dbReference>
<dbReference type="Proteomes" id="UP001213646">
    <property type="component" value="Unassembled WGS sequence"/>
</dbReference>
<evidence type="ECO:0000256" key="12">
    <source>
        <dbReference type="SAM" id="SignalP"/>
    </source>
</evidence>
<dbReference type="InterPro" id="IPR000531">
    <property type="entry name" value="Beta-barrel_TonB"/>
</dbReference>
<dbReference type="FunFam" id="2.170.130.10:FF:000003">
    <property type="entry name" value="SusC/RagA family TonB-linked outer membrane protein"/>
    <property type="match status" value="1"/>
</dbReference>
<evidence type="ECO:0000313" key="15">
    <source>
        <dbReference type="EMBL" id="MDC7149290.1"/>
    </source>
</evidence>
<protein>
    <submittedName>
        <fullName evidence="15">TonB-dependent receptor</fullName>
    </submittedName>
</protein>
<keyword evidence="5 12" id="KW-0732">Signal</keyword>
<evidence type="ECO:0000256" key="8">
    <source>
        <dbReference type="ARBA" id="ARBA00023170"/>
    </source>
</evidence>
<proteinExistence type="inferred from homology"/>
<accession>A0AAW6I0X8</accession>
<dbReference type="InterPro" id="IPR023996">
    <property type="entry name" value="TonB-dep_OMP_SusC/RagA"/>
</dbReference>
<dbReference type="NCBIfam" id="TIGR04056">
    <property type="entry name" value="OMP_RagA_SusC"/>
    <property type="match status" value="1"/>
</dbReference>
<dbReference type="Gene3D" id="2.60.40.1120">
    <property type="entry name" value="Carboxypeptidase-like, regulatory domain"/>
    <property type="match status" value="1"/>
</dbReference>